<proteinExistence type="inferred from homology"/>
<dbReference type="InterPro" id="IPR015797">
    <property type="entry name" value="NUDIX_hydrolase-like_dom_sf"/>
</dbReference>
<dbReference type="GO" id="GO:0032357">
    <property type="term" value="F:oxidized purine DNA binding"/>
    <property type="evidence" value="ECO:0007669"/>
    <property type="project" value="TreeGrafter"/>
</dbReference>
<dbReference type="GO" id="GO:0006284">
    <property type="term" value="P:base-excision repair"/>
    <property type="evidence" value="ECO:0007669"/>
    <property type="project" value="InterPro"/>
</dbReference>
<dbReference type="Gene3D" id="1.10.1670.10">
    <property type="entry name" value="Helix-hairpin-Helix base-excision DNA repair enzymes (C-terminal)"/>
    <property type="match status" value="1"/>
</dbReference>
<evidence type="ECO:0000256" key="12">
    <source>
        <dbReference type="ARBA" id="ARBA00023204"/>
    </source>
</evidence>
<protein>
    <recommendedName>
        <fullName evidence="5">Adenine DNA glycosylase</fullName>
        <ecNumber evidence="4">3.2.2.31</ecNumber>
    </recommendedName>
</protein>
<evidence type="ECO:0000256" key="10">
    <source>
        <dbReference type="ARBA" id="ARBA00023004"/>
    </source>
</evidence>
<evidence type="ECO:0000256" key="9">
    <source>
        <dbReference type="ARBA" id="ARBA00022801"/>
    </source>
</evidence>
<dbReference type="InterPro" id="IPR011257">
    <property type="entry name" value="DNA_glycosylase"/>
</dbReference>
<name>A0A383DDJ8_9ZZZZ</name>
<keyword evidence="8" id="KW-0227">DNA damage</keyword>
<keyword evidence="13" id="KW-0326">Glycosidase</keyword>
<evidence type="ECO:0000259" key="14">
    <source>
        <dbReference type="Pfam" id="PF14815"/>
    </source>
</evidence>
<sequence>NVKRVLSRYHRVAGHYSDSKVLKELWRLAKYHTPSKQNANYTQAIMDLGATICLPRKPLCSRCPVSNNCRVNLCNDQASFPQKKAKATRPEKALAFLIYRNNKEHIYLAKRPNRGIWGGLWSFAECEDNETAVTAAIREHNLEASIVSSLPKFKHSFTHYHLWIQPILINSPGQEKGYHDINKLELGVPAPVRKIISMLDSLNRT</sequence>
<keyword evidence="7" id="KW-0479">Metal-binding</keyword>
<dbReference type="InterPro" id="IPR029119">
    <property type="entry name" value="MutY_C"/>
</dbReference>
<dbReference type="PANTHER" id="PTHR42944:SF1">
    <property type="entry name" value="ADENINE DNA GLYCOSYLASE"/>
    <property type="match status" value="1"/>
</dbReference>
<dbReference type="EC" id="3.2.2.31" evidence="4"/>
<dbReference type="InterPro" id="IPR004035">
    <property type="entry name" value="Endouclease-III_FeS-bd_BS"/>
</dbReference>
<evidence type="ECO:0000256" key="3">
    <source>
        <dbReference type="ARBA" id="ARBA00008343"/>
    </source>
</evidence>
<evidence type="ECO:0000256" key="2">
    <source>
        <dbReference type="ARBA" id="ARBA00001966"/>
    </source>
</evidence>
<feature type="non-terminal residue" evidence="15">
    <location>
        <position position="1"/>
    </location>
</feature>
<dbReference type="SUPFAM" id="SSF48150">
    <property type="entry name" value="DNA-glycosylase"/>
    <property type="match status" value="1"/>
</dbReference>
<dbReference type="EMBL" id="UINC01216282">
    <property type="protein sequence ID" value="SVE42359.1"/>
    <property type="molecule type" value="Genomic_DNA"/>
</dbReference>
<keyword evidence="10" id="KW-0408">Iron</keyword>
<dbReference type="InterPro" id="IPR044298">
    <property type="entry name" value="MIG/MutY"/>
</dbReference>
<evidence type="ECO:0000256" key="11">
    <source>
        <dbReference type="ARBA" id="ARBA00023014"/>
    </source>
</evidence>
<accession>A0A383DDJ8</accession>
<dbReference type="CDD" id="cd03431">
    <property type="entry name" value="NUDIX_DNA_Glycosylase_C-MutY"/>
    <property type="match status" value="1"/>
</dbReference>
<feature type="domain" description="Adenine DNA glycosylase C-terminal" evidence="14">
    <location>
        <begin position="96"/>
        <end position="197"/>
    </location>
</feature>
<evidence type="ECO:0000256" key="8">
    <source>
        <dbReference type="ARBA" id="ARBA00022763"/>
    </source>
</evidence>
<dbReference type="GO" id="GO:0051539">
    <property type="term" value="F:4 iron, 4 sulfur cluster binding"/>
    <property type="evidence" value="ECO:0007669"/>
    <property type="project" value="UniProtKB-KW"/>
</dbReference>
<dbReference type="PROSITE" id="PS00764">
    <property type="entry name" value="ENDONUCLEASE_III_1"/>
    <property type="match status" value="1"/>
</dbReference>
<dbReference type="GO" id="GO:0000701">
    <property type="term" value="F:purine-specific mismatch base pair DNA N-glycosylase activity"/>
    <property type="evidence" value="ECO:0007669"/>
    <property type="project" value="UniProtKB-EC"/>
</dbReference>
<dbReference type="GO" id="GO:0046872">
    <property type="term" value="F:metal ion binding"/>
    <property type="evidence" value="ECO:0007669"/>
    <property type="project" value="UniProtKB-KW"/>
</dbReference>
<keyword evidence="11" id="KW-0411">Iron-sulfur</keyword>
<evidence type="ECO:0000256" key="6">
    <source>
        <dbReference type="ARBA" id="ARBA00022485"/>
    </source>
</evidence>
<evidence type="ECO:0000256" key="4">
    <source>
        <dbReference type="ARBA" id="ARBA00012045"/>
    </source>
</evidence>
<dbReference type="Pfam" id="PF10576">
    <property type="entry name" value="EndIII_4Fe-2S"/>
    <property type="match status" value="1"/>
</dbReference>
<dbReference type="Gene3D" id="3.90.79.10">
    <property type="entry name" value="Nucleoside Triphosphate Pyrophosphohydrolase"/>
    <property type="match status" value="1"/>
</dbReference>
<keyword evidence="9" id="KW-0378">Hydrolase</keyword>
<comment type="similarity">
    <text evidence="3">Belongs to the Nth/MutY family.</text>
</comment>
<evidence type="ECO:0000256" key="1">
    <source>
        <dbReference type="ARBA" id="ARBA00000843"/>
    </source>
</evidence>
<evidence type="ECO:0000313" key="15">
    <source>
        <dbReference type="EMBL" id="SVE42359.1"/>
    </source>
</evidence>
<dbReference type="GO" id="GO:0035485">
    <property type="term" value="F:adenine/guanine mispair binding"/>
    <property type="evidence" value="ECO:0007669"/>
    <property type="project" value="TreeGrafter"/>
</dbReference>
<comment type="cofactor">
    <cofactor evidence="2">
        <name>[4Fe-4S] cluster</name>
        <dbReference type="ChEBI" id="CHEBI:49883"/>
    </cofactor>
</comment>
<comment type="catalytic activity">
    <reaction evidence="1">
        <text>Hydrolyzes free adenine bases from 7,8-dihydro-8-oxoguanine:adenine mismatched double-stranded DNA, leaving an apurinic site.</text>
        <dbReference type="EC" id="3.2.2.31"/>
    </reaction>
</comment>
<dbReference type="GO" id="GO:0006298">
    <property type="term" value="P:mismatch repair"/>
    <property type="evidence" value="ECO:0007669"/>
    <property type="project" value="TreeGrafter"/>
</dbReference>
<dbReference type="Pfam" id="PF14815">
    <property type="entry name" value="NUDIX_4"/>
    <property type="match status" value="1"/>
</dbReference>
<gene>
    <name evidence="15" type="ORF">METZ01_LOCUS495213</name>
</gene>
<dbReference type="GO" id="GO:0034039">
    <property type="term" value="F:8-oxo-7,8-dihydroguanine DNA N-glycosylase activity"/>
    <property type="evidence" value="ECO:0007669"/>
    <property type="project" value="TreeGrafter"/>
</dbReference>
<organism evidence="15">
    <name type="scientific">marine metagenome</name>
    <dbReference type="NCBI Taxonomy" id="408172"/>
    <lineage>
        <taxon>unclassified sequences</taxon>
        <taxon>metagenomes</taxon>
        <taxon>ecological metagenomes</taxon>
    </lineage>
</organism>
<keyword evidence="6" id="KW-0004">4Fe-4S</keyword>
<dbReference type="PANTHER" id="PTHR42944">
    <property type="entry name" value="ADENINE DNA GLYCOSYLASE"/>
    <property type="match status" value="1"/>
</dbReference>
<dbReference type="AlphaFoldDB" id="A0A383DDJ8"/>
<evidence type="ECO:0000256" key="13">
    <source>
        <dbReference type="ARBA" id="ARBA00023295"/>
    </source>
</evidence>
<dbReference type="SUPFAM" id="SSF55811">
    <property type="entry name" value="Nudix"/>
    <property type="match status" value="1"/>
</dbReference>
<keyword evidence="12" id="KW-0234">DNA repair</keyword>
<dbReference type="InterPro" id="IPR023170">
    <property type="entry name" value="HhH_base_excis_C"/>
</dbReference>
<evidence type="ECO:0000256" key="5">
    <source>
        <dbReference type="ARBA" id="ARBA00022023"/>
    </source>
</evidence>
<reference evidence="15" key="1">
    <citation type="submission" date="2018-05" db="EMBL/GenBank/DDBJ databases">
        <authorList>
            <person name="Lanie J.A."/>
            <person name="Ng W.-L."/>
            <person name="Kazmierczak K.M."/>
            <person name="Andrzejewski T.M."/>
            <person name="Davidsen T.M."/>
            <person name="Wayne K.J."/>
            <person name="Tettelin H."/>
            <person name="Glass J.I."/>
            <person name="Rusch D."/>
            <person name="Podicherti R."/>
            <person name="Tsui H.-C.T."/>
            <person name="Winkler M.E."/>
        </authorList>
    </citation>
    <scope>NUCLEOTIDE SEQUENCE</scope>
</reference>
<dbReference type="InterPro" id="IPR003651">
    <property type="entry name" value="Endonuclease3_FeS-loop_motif"/>
</dbReference>
<evidence type="ECO:0000256" key="7">
    <source>
        <dbReference type="ARBA" id="ARBA00022723"/>
    </source>
</evidence>